<feature type="region of interest" description="Disordered" evidence="1">
    <location>
        <begin position="1"/>
        <end position="22"/>
    </location>
</feature>
<dbReference type="AlphaFoldDB" id="A0A4D4MDL1"/>
<feature type="compositionally biased region" description="Basic and acidic residues" evidence="1">
    <location>
        <begin position="87"/>
        <end position="97"/>
    </location>
</feature>
<feature type="region of interest" description="Disordered" evidence="1">
    <location>
        <begin position="86"/>
        <end position="137"/>
    </location>
</feature>
<name>A0A4D4MDL1_STRAX</name>
<proteinExistence type="predicted"/>
<evidence type="ECO:0000313" key="3">
    <source>
        <dbReference type="Proteomes" id="UP000302139"/>
    </source>
</evidence>
<protein>
    <submittedName>
        <fullName evidence="2">Uncharacterized protein</fullName>
    </submittedName>
</protein>
<dbReference type="Proteomes" id="UP000302139">
    <property type="component" value="Unassembled WGS sequence"/>
</dbReference>
<gene>
    <name evidence="2" type="ORF">SAV14893_092890</name>
</gene>
<sequence>MVGASGAADAQSSPGSVEVVQEQARQVFVREGVDGHEGDDQLASGVLDAGQETLEGVARQRGREPWSGGQGDVAGGVAEDLAFAAQRAKERPERGVDRMPAGGFGPIEDGGDVAAGDLPEVRDPLGCPGVQDRGLFA</sequence>
<feature type="region of interest" description="Disordered" evidence="1">
    <location>
        <begin position="58"/>
        <end position="77"/>
    </location>
</feature>
<evidence type="ECO:0000313" key="2">
    <source>
        <dbReference type="EMBL" id="GDY69896.1"/>
    </source>
</evidence>
<reference evidence="2 3" key="1">
    <citation type="submission" date="2019-04" db="EMBL/GenBank/DDBJ databases">
        <title>Draft genome sequences of Streptomyces avermitilis NBRC 14893.</title>
        <authorList>
            <person name="Komaki H."/>
            <person name="Tamura T."/>
            <person name="Hosoyama A."/>
        </authorList>
    </citation>
    <scope>NUCLEOTIDE SEQUENCE [LARGE SCALE GENOMIC DNA]</scope>
    <source>
        <strain evidence="2 3">NBRC 14893</strain>
    </source>
</reference>
<comment type="caution">
    <text evidence="2">The sequence shown here is derived from an EMBL/GenBank/DDBJ whole genome shotgun (WGS) entry which is preliminary data.</text>
</comment>
<evidence type="ECO:0000256" key="1">
    <source>
        <dbReference type="SAM" id="MobiDB-lite"/>
    </source>
</evidence>
<accession>A0A4D4MDL1</accession>
<dbReference type="EMBL" id="BJHX01000003">
    <property type="protein sequence ID" value="GDY69896.1"/>
    <property type="molecule type" value="Genomic_DNA"/>
</dbReference>
<organism evidence="2 3">
    <name type="scientific">Streptomyces avermitilis</name>
    <dbReference type="NCBI Taxonomy" id="33903"/>
    <lineage>
        <taxon>Bacteria</taxon>
        <taxon>Bacillati</taxon>
        <taxon>Actinomycetota</taxon>
        <taxon>Actinomycetes</taxon>
        <taxon>Kitasatosporales</taxon>
        <taxon>Streptomycetaceae</taxon>
        <taxon>Streptomyces</taxon>
    </lineage>
</organism>